<evidence type="ECO:0000259" key="10">
    <source>
        <dbReference type="Pfam" id="PF04095"/>
    </source>
</evidence>
<evidence type="ECO:0000313" key="13">
    <source>
        <dbReference type="Proteomes" id="UP000887300"/>
    </source>
</evidence>
<dbReference type="GO" id="GO:0009435">
    <property type="term" value="P:NAD+ biosynthetic process"/>
    <property type="evidence" value="ECO:0007669"/>
    <property type="project" value="InterPro"/>
</dbReference>
<keyword evidence="4" id="KW-0808">Transferase</keyword>
<dbReference type="GO" id="GO:0016874">
    <property type="term" value="F:ligase activity"/>
    <property type="evidence" value="ECO:0007669"/>
    <property type="project" value="UniProtKB-KW"/>
</dbReference>
<evidence type="ECO:0000256" key="2">
    <source>
        <dbReference type="ARBA" id="ARBA00022642"/>
    </source>
</evidence>
<evidence type="ECO:0000256" key="6">
    <source>
        <dbReference type="ARBA" id="ARBA00035024"/>
    </source>
</evidence>
<feature type="binding site" evidence="9">
    <location>
        <position position="181"/>
    </location>
    <ligand>
        <name>diphosphate</name>
        <dbReference type="ChEBI" id="CHEBI:33019"/>
    </ligand>
</feature>
<feature type="domain" description="Nicotinamide phosphoribosyltransferase N-terminal" evidence="11">
    <location>
        <begin position="7"/>
        <end position="100"/>
    </location>
</feature>
<evidence type="ECO:0000256" key="1">
    <source>
        <dbReference type="ARBA" id="ARBA00010897"/>
    </source>
</evidence>
<dbReference type="RefSeq" id="WP_215885927.1">
    <property type="nucleotide sequence ID" value="NZ_CP134225.1"/>
</dbReference>
<proteinExistence type="inferred from homology"/>
<evidence type="ECO:0000313" key="12">
    <source>
        <dbReference type="EMBL" id="MBU2724804.1"/>
    </source>
</evidence>
<protein>
    <recommendedName>
        <fullName evidence="7">Nicotinamide phosphoribosyltransferase</fullName>
        <ecNumber evidence="6">2.4.2.12</ecNumber>
    </recommendedName>
</protein>
<accession>A0A8X8GF03</accession>
<evidence type="ECO:0000256" key="5">
    <source>
        <dbReference type="ARBA" id="ARBA00035007"/>
    </source>
</evidence>
<feature type="binding site" evidence="9">
    <location>
        <position position="294"/>
    </location>
    <ligand>
        <name>diphosphate</name>
        <dbReference type="ChEBI" id="CHEBI:33019"/>
    </ligand>
</feature>
<evidence type="ECO:0000256" key="4">
    <source>
        <dbReference type="ARBA" id="ARBA00022679"/>
    </source>
</evidence>
<dbReference type="AlphaFoldDB" id="A0A8X8GF03"/>
<dbReference type="Pfam" id="PF04095">
    <property type="entry name" value="NAPRTase"/>
    <property type="match status" value="1"/>
</dbReference>
<dbReference type="PANTHER" id="PTHR43816:SF1">
    <property type="entry name" value="NICOTINAMIDE PHOSPHORIBOSYLTRANSFERASE"/>
    <property type="match status" value="1"/>
</dbReference>
<gene>
    <name evidence="12" type="ORF">HF568_16755</name>
</gene>
<sequence length="464" mass="51585">MQNIEYNIILDTDSYKASHFLQYPPDTRGLFAYIESRGGLYPQTVFFGLQYILKRYLSQPVTMSMIDEAEVLLTAHGEPFNRAGWEHIVNCHGGMLPVEIRAVPEGMVIPTGNALVTVESTDSEVFWIASYIEDILLRVWYPLTVATQSWAIKQRILHALERTSDDPQGQIPFKLHDFGARGVSSLESAGIGGMAHLVNFMGTDTVESLRYAKAYYNAPMAGYSIPASEHSTITSWGGEGEMAAYRNMIRKFGRPDALFACVADSYDLMRAVEEMFGGGLKEEIIRSGAMIVIRPDSGDPATMAIKTVLALDAAFGSVTNTKGFKVLQYTRVIYGDGINESSIRQILMDLSEWGFSADNIAFGMGGALLQQVNRDTQRMAMKTSSVLRGDVWLDVFKDPITDPGKRSKKGRLSTYRCAADGVVRTLLVEDAADHEDLMRTVWRNGHLVVEDDLEVVRERAMLRS</sequence>
<feature type="binding site" evidence="9">
    <location>
        <position position="204"/>
    </location>
    <ligand>
        <name>beta-nicotinamide D-ribonucleotide</name>
        <dbReference type="ChEBI" id="CHEBI:14649"/>
    </ligand>
</feature>
<comment type="similarity">
    <text evidence="1">Belongs to the NAPRTase family.</text>
</comment>
<evidence type="ECO:0000259" key="11">
    <source>
        <dbReference type="Pfam" id="PF18127"/>
    </source>
</evidence>
<dbReference type="EMBL" id="JABBHS010000514">
    <property type="protein sequence ID" value="MBU2724804.1"/>
    <property type="molecule type" value="Genomic_DNA"/>
</dbReference>
<dbReference type="GO" id="GO:0047280">
    <property type="term" value="F:nicotinamide phosphoribosyltransferase activity"/>
    <property type="evidence" value="ECO:0007669"/>
    <property type="project" value="UniProtKB-EC"/>
</dbReference>
<organism evidence="12 13">
    <name type="scientific">Acidithiobacillus ferridurans</name>
    <dbReference type="NCBI Taxonomy" id="1232575"/>
    <lineage>
        <taxon>Bacteria</taxon>
        <taxon>Pseudomonadati</taxon>
        <taxon>Pseudomonadota</taxon>
        <taxon>Acidithiobacillia</taxon>
        <taxon>Acidithiobacillales</taxon>
        <taxon>Acidithiobacillaceae</taxon>
        <taxon>Acidithiobacillus</taxon>
    </lineage>
</organism>
<feature type="binding site" evidence="9">
    <location>
        <position position="230"/>
    </location>
    <ligand>
        <name>diphosphate</name>
        <dbReference type="ChEBI" id="CHEBI:33019"/>
    </ligand>
</feature>
<dbReference type="Proteomes" id="UP000887300">
    <property type="component" value="Unassembled WGS sequence"/>
</dbReference>
<feature type="binding site" evidence="9">
    <location>
        <position position="366"/>
    </location>
    <ligand>
        <name>beta-nicotinamide D-ribonucleotide</name>
        <dbReference type="ChEBI" id="CHEBI:14649"/>
    </ligand>
</feature>
<evidence type="ECO:0000256" key="3">
    <source>
        <dbReference type="ARBA" id="ARBA00022676"/>
    </source>
</evidence>
<keyword evidence="12" id="KW-0436">Ligase</keyword>
<dbReference type="Gene3D" id="3.20.20.70">
    <property type="entry name" value="Aldolase class I"/>
    <property type="match status" value="1"/>
</dbReference>
<reference evidence="12" key="1">
    <citation type="journal article" date="2021" name="ISME J.">
        <title>Genomic evolution of the class Acidithiobacillia: deep-branching Proteobacteria living in extreme acidic conditions.</title>
        <authorList>
            <person name="Moya-Beltran A."/>
            <person name="Beard S."/>
            <person name="Rojas-Villalobos C."/>
            <person name="Issotta F."/>
            <person name="Gallardo Y."/>
            <person name="Ulloa R."/>
            <person name="Giaveno A."/>
            <person name="Degli Esposti M."/>
            <person name="Johnson D.B."/>
            <person name="Quatrini R."/>
        </authorList>
    </citation>
    <scope>NUCLEOTIDE SEQUENCE</scope>
    <source>
        <strain evidence="12">DSM 583</strain>
    </source>
</reference>
<feature type="binding site" evidence="9">
    <location>
        <position position="374"/>
    </location>
    <ligand>
        <name>beta-nicotinamide D-ribonucleotide</name>
        <dbReference type="ChEBI" id="CHEBI:14649"/>
    </ligand>
</feature>
<dbReference type="InterPro" id="IPR013785">
    <property type="entry name" value="Aldolase_TIM"/>
</dbReference>
<evidence type="ECO:0000256" key="7">
    <source>
        <dbReference type="ARBA" id="ARBA00035036"/>
    </source>
</evidence>
<dbReference type="InterPro" id="IPR041525">
    <property type="entry name" value="N/Namide_PRibTrfase"/>
</dbReference>
<keyword evidence="2" id="KW-0662">Pyridine nucleotide biosynthesis</keyword>
<comment type="pathway">
    <text evidence="5">Cofactor biosynthesis; NAD(+) biosynthesis; nicotinamide D-ribonucleotide from 5-phospho-alpha-D-ribose 1-diphosphate and nicotinamide: step 1/1.</text>
</comment>
<comment type="caution">
    <text evidence="12">The sequence shown here is derived from an EMBL/GenBank/DDBJ whole genome shotgun (WGS) entry which is preliminary data.</text>
</comment>
<feature type="binding site" evidence="9">
    <location>
        <begin position="294"/>
        <end position="296"/>
    </location>
    <ligand>
        <name>beta-nicotinamide D-ribonucleotide</name>
        <dbReference type="ChEBI" id="CHEBI:14649"/>
    </ligand>
</feature>
<dbReference type="EC" id="2.4.2.12" evidence="6"/>
<evidence type="ECO:0000256" key="9">
    <source>
        <dbReference type="PIRSR" id="PIRSR005943-1"/>
    </source>
</evidence>
<dbReference type="CDD" id="cd01569">
    <property type="entry name" value="PBEF_like"/>
    <property type="match status" value="1"/>
</dbReference>
<evidence type="ECO:0000256" key="8">
    <source>
        <dbReference type="ARBA" id="ARBA00047835"/>
    </source>
</evidence>
<feature type="binding site" evidence="9">
    <location>
        <begin position="335"/>
        <end position="336"/>
    </location>
    <ligand>
        <name>beta-nicotinamide D-ribonucleotide</name>
        <dbReference type="ChEBI" id="CHEBI:14649"/>
    </ligand>
</feature>
<dbReference type="InterPro" id="IPR036068">
    <property type="entry name" value="Nicotinate_pribotase-like_C"/>
</dbReference>
<dbReference type="SUPFAM" id="SSF51690">
    <property type="entry name" value="Nicotinate/Quinolinate PRTase C-terminal domain-like"/>
    <property type="match status" value="1"/>
</dbReference>
<dbReference type="Pfam" id="PF18127">
    <property type="entry name" value="NAMPT_N"/>
    <property type="match status" value="1"/>
</dbReference>
<keyword evidence="3 12" id="KW-0328">Glycosyltransferase</keyword>
<dbReference type="PIRSF" id="PIRSF005943">
    <property type="entry name" value="NMPRT"/>
    <property type="match status" value="1"/>
</dbReference>
<dbReference type="PANTHER" id="PTHR43816">
    <property type="entry name" value="NICOTINAMIDE PHOSPHORIBOSYLTRANSFERASE"/>
    <property type="match status" value="1"/>
</dbReference>
<dbReference type="NCBIfam" id="NF006629">
    <property type="entry name" value="PRK09198.1"/>
    <property type="match status" value="1"/>
</dbReference>
<name>A0A8X8GF03_ACIFI</name>
<dbReference type="InterPro" id="IPR016471">
    <property type="entry name" value="Nicotinamide_PRibTrfase"/>
</dbReference>
<comment type="catalytic activity">
    <reaction evidence="8">
        <text>beta-nicotinamide D-ribonucleotide + diphosphate = 5-phospho-alpha-D-ribose 1-diphosphate + nicotinamide + H(+)</text>
        <dbReference type="Rhea" id="RHEA:16149"/>
        <dbReference type="ChEBI" id="CHEBI:14649"/>
        <dbReference type="ChEBI" id="CHEBI:15378"/>
        <dbReference type="ChEBI" id="CHEBI:17154"/>
        <dbReference type="ChEBI" id="CHEBI:33019"/>
        <dbReference type="ChEBI" id="CHEBI:58017"/>
        <dbReference type="EC" id="2.4.2.12"/>
    </reaction>
    <physiologicalReaction direction="right-to-left" evidence="8">
        <dbReference type="Rhea" id="RHEA:16151"/>
    </physiologicalReaction>
</comment>
<dbReference type="InterPro" id="IPR041529">
    <property type="entry name" value="DUF5598"/>
</dbReference>
<feature type="domain" description="Nicotinate/nicotinamide phosphoribosyltransferase" evidence="10">
    <location>
        <begin position="173"/>
        <end position="445"/>
    </location>
</feature>